<evidence type="ECO:0000313" key="7">
    <source>
        <dbReference type="Proteomes" id="UP000786387"/>
    </source>
</evidence>
<feature type="transmembrane region" description="Helical" evidence="5">
    <location>
        <begin position="29"/>
        <end position="49"/>
    </location>
</feature>
<feature type="transmembrane region" description="Helical" evidence="5">
    <location>
        <begin position="287"/>
        <end position="306"/>
    </location>
</feature>
<organism evidence="6 7">
    <name type="scientific">Stutzerimonas azotifigens</name>
    <dbReference type="NCBI Taxonomy" id="291995"/>
    <lineage>
        <taxon>Bacteria</taxon>
        <taxon>Pseudomonadati</taxon>
        <taxon>Pseudomonadota</taxon>
        <taxon>Gammaproteobacteria</taxon>
        <taxon>Pseudomonadales</taxon>
        <taxon>Pseudomonadaceae</taxon>
        <taxon>Stutzerimonas</taxon>
    </lineage>
</organism>
<feature type="transmembrane region" description="Helical" evidence="5">
    <location>
        <begin position="405"/>
        <end position="428"/>
    </location>
</feature>
<feature type="region of interest" description="Disordered" evidence="4">
    <location>
        <begin position="444"/>
        <end position="468"/>
    </location>
</feature>
<keyword evidence="2 5" id="KW-1133">Transmembrane helix</keyword>
<dbReference type="EMBL" id="JAAMRF010000003">
    <property type="protein sequence ID" value="MBA1273367.1"/>
    <property type="molecule type" value="Genomic_DNA"/>
</dbReference>
<name>A0ABR5YZJ7_9GAMM</name>
<feature type="transmembrane region" description="Helical" evidence="5">
    <location>
        <begin position="61"/>
        <end position="84"/>
    </location>
</feature>
<keyword evidence="3 5" id="KW-0472">Membrane</keyword>
<evidence type="ECO:0000256" key="5">
    <source>
        <dbReference type="SAM" id="Phobius"/>
    </source>
</evidence>
<evidence type="ECO:0000256" key="1">
    <source>
        <dbReference type="ARBA" id="ARBA00022692"/>
    </source>
</evidence>
<evidence type="ECO:0000256" key="3">
    <source>
        <dbReference type="ARBA" id="ARBA00023136"/>
    </source>
</evidence>
<dbReference type="PANTHER" id="PTHR43596">
    <property type="entry name" value="ADP,ATP CARRIER PROTEIN"/>
    <property type="match status" value="1"/>
</dbReference>
<dbReference type="Proteomes" id="UP000786387">
    <property type="component" value="Unassembled WGS sequence"/>
</dbReference>
<dbReference type="InterPro" id="IPR011701">
    <property type="entry name" value="MFS"/>
</dbReference>
<dbReference type="PANTHER" id="PTHR43596:SF1">
    <property type="entry name" value="ADP,ATP CARRIER PROTEIN"/>
    <property type="match status" value="1"/>
</dbReference>
<evidence type="ECO:0000256" key="4">
    <source>
        <dbReference type="SAM" id="MobiDB-lite"/>
    </source>
</evidence>
<comment type="caution">
    <text evidence="6">The sequence shown here is derived from an EMBL/GenBank/DDBJ whole genome shotgun (WGS) entry which is preliminary data.</text>
</comment>
<dbReference type="SUPFAM" id="SSF103473">
    <property type="entry name" value="MFS general substrate transporter"/>
    <property type="match status" value="1"/>
</dbReference>
<feature type="transmembrane region" description="Helical" evidence="5">
    <location>
        <begin position="248"/>
        <end position="267"/>
    </location>
</feature>
<accession>A0ABR5YZJ7</accession>
<evidence type="ECO:0000256" key="2">
    <source>
        <dbReference type="ARBA" id="ARBA00022989"/>
    </source>
</evidence>
<feature type="transmembrane region" description="Helical" evidence="5">
    <location>
        <begin position="188"/>
        <end position="207"/>
    </location>
</feature>
<dbReference type="InterPro" id="IPR036259">
    <property type="entry name" value="MFS_trans_sf"/>
</dbReference>
<proteinExistence type="predicted"/>
<feature type="transmembrane region" description="Helical" evidence="5">
    <location>
        <begin position="126"/>
        <end position="145"/>
    </location>
</feature>
<dbReference type="Gene3D" id="1.20.1250.20">
    <property type="entry name" value="MFS general substrate transporter like domains"/>
    <property type="match status" value="1"/>
</dbReference>
<keyword evidence="7" id="KW-1185">Reference proteome</keyword>
<feature type="transmembrane region" description="Helical" evidence="5">
    <location>
        <begin position="157"/>
        <end position="176"/>
    </location>
</feature>
<protein>
    <submittedName>
        <fullName evidence="6">MFS transporter</fullName>
    </submittedName>
</protein>
<sequence>MSRTTTPVPRRPRMLQALLNLRREEVGPVLIAALFFFFVLTALMLLRPARDALGMERGIESIRWLFIGTAVFTLAVNPLFGWLVSRLRRLQFIGTTYGFFVLSLVGFWALLMFAPDSVGQRSGQVFFVWYSVFNLFATMVFWALLADRFTSDQGKRFFALISVGGTLGAIFGPWLTSQLARPLGTPNLLLVACGFLLLALAMAWLLVRAAPDRAPSDTSVETTGFASEGERIGGSAWSGLRAVFRSPYLTGIAGYILLMTVVATLVYFTRLQMVAQVTDDTDARTAIFGNIDMWTQVAVLVLQLTLTGNIIKRFGLGVALAILPAATALGFIGLAVYGSFVVLILLEATNRAVQRGITRPAREALFTVVSREEKYKAKAFIDTFIYRAGDVVGAQTEGAFGRLGLAMGALIGAVLPLALIWVALAIWLGRAQARRVEQLTAPAAPAASDGAQFGPGPPVARARTRAAR</sequence>
<keyword evidence="1 5" id="KW-0812">Transmembrane</keyword>
<gene>
    <name evidence="6" type="ORF">G7026_08375</name>
</gene>
<feature type="transmembrane region" description="Helical" evidence="5">
    <location>
        <begin position="318"/>
        <end position="346"/>
    </location>
</feature>
<reference evidence="6 7" key="1">
    <citation type="submission" date="2020-02" db="EMBL/GenBank/DDBJ databases">
        <title>Synteny-based analysis reveals conserved mechanism for high triclosan tolerance in Pseudomonas, as well as instances of horizontal transfer.</title>
        <authorList>
            <person name="Mcfarland A.G."/>
            <person name="Bertucci H.K."/>
            <person name="Litmann E."/>
            <person name="Shen J."/>
            <person name="Huttenhower C."/>
            <person name="Hartmann E.M."/>
        </authorList>
    </citation>
    <scope>NUCLEOTIDE SEQUENCE [LARGE SCALE GENOMIC DNA]</scope>
    <source>
        <strain evidence="6 7">115A1</strain>
    </source>
</reference>
<feature type="transmembrane region" description="Helical" evidence="5">
    <location>
        <begin position="96"/>
        <end position="114"/>
    </location>
</feature>
<evidence type="ECO:0000313" key="6">
    <source>
        <dbReference type="EMBL" id="MBA1273367.1"/>
    </source>
</evidence>
<dbReference type="Pfam" id="PF07690">
    <property type="entry name" value="MFS_1"/>
    <property type="match status" value="1"/>
</dbReference>